<feature type="region of interest" description="Disordered" evidence="1">
    <location>
        <begin position="174"/>
        <end position="203"/>
    </location>
</feature>
<evidence type="ECO:0000313" key="3">
    <source>
        <dbReference type="EMBL" id="CAE6424962.1"/>
    </source>
</evidence>
<dbReference type="AlphaFoldDB" id="A0A8H2XIM8"/>
<evidence type="ECO:0000256" key="1">
    <source>
        <dbReference type="SAM" id="MobiDB-lite"/>
    </source>
</evidence>
<dbReference type="Pfam" id="PF08588">
    <property type="entry name" value="Duc1"/>
    <property type="match status" value="1"/>
</dbReference>
<accession>A0A8H2XIM8</accession>
<evidence type="ECO:0000259" key="2">
    <source>
        <dbReference type="Pfam" id="PF08588"/>
    </source>
</evidence>
<protein>
    <recommendedName>
        <fullName evidence="2">Domain of unknown function at the cortex 1 domain-containing protein</fullName>
    </recommendedName>
</protein>
<evidence type="ECO:0000313" key="4">
    <source>
        <dbReference type="Proteomes" id="UP000663846"/>
    </source>
</evidence>
<sequence>MAPSLKVSLGPNVDELKEVSHSDGSSHTIKSKLFDGVISVHIKGDFNDSDNSKSTYFNVESRARHTWSIGVQGRFLKEINGNDILFGNVFDRPLNLPWGFSAALNFAQYVDPTLEHDLYGEKPWALYVQVSSSQIVSETYIKCPYICRPGGRRSPFLSTMPYLQRIELDPVTPVPTDMPEPMAAERSSPPLAPTLESESAPAARRKYFTDESRRKEITFTSRDLIQADFVHGHLQFPSLRIALPGGVQFNLMYYYDERPVHFVCKERDTEETFFVVSFTVIKDISAPDQGDDSDITPVDSSDID</sequence>
<comment type="caution">
    <text evidence="3">The sequence shown here is derived from an EMBL/GenBank/DDBJ whole genome shotgun (WGS) entry which is preliminary data.</text>
</comment>
<dbReference type="EMBL" id="CAJMWS010000324">
    <property type="protein sequence ID" value="CAE6424962.1"/>
    <property type="molecule type" value="Genomic_DNA"/>
</dbReference>
<dbReference type="PANTHER" id="PTHR34826:SF2">
    <property type="entry name" value="UPF0590 PROTEIN C409.17C"/>
    <property type="match status" value="1"/>
</dbReference>
<organism evidence="3 4">
    <name type="scientific">Rhizoctonia solani</name>
    <dbReference type="NCBI Taxonomy" id="456999"/>
    <lineage>
        <taxon>Eukaryota</taxon>
        <taxon>Fungi</taxon>
        <taxon>Dikarya</taxon>
        <taxon>Basidiomycota</taxon>
        <taxon>Agaricomycotina</taxon>
        <taxon>Agaricomycetes</taxon>
        <taxon>Cantharellales</taxon>
        <taxon>Ceratobasidiaceae</taxon>
        <taxon>Rhizoctonia</taxon>
    </lineage>
</organism>
<feature type="domain" description="Domain of unknown function at the cortex 1" evidence="2">
    <location>
        <begin position="5"/>
        <end position="280"/>
    </location>
</feature>
<dbReference type="Proteomes" id="UP000663846">
    <property type="component" value="Unassembled WGS sequence"/>
</dbReference>
<gene>
    <name evidence="3" type="ORF">RDB_LOCUS96199</name>
</gene>
<reference evidence="3" key="1">
    <citation type="submission" date="2021-01" db="EMBL/GenBank/DDBJ databases">
        <authorList>
            <person name="Kaushik A."/>
        </authorList>
    </citation>
    <scope>NUCLEOTIDE SEQUENCE</scope>
    <source>
        <strain evidence="3">AG1-1C</strain>
    </source>
</reference>
<dbReference type="InterPro" id="IPR013897">
    <property type="entry name" value="Duc1"/>
</dbReference>
<proteinExistence type="predicted"/>
<dbReference type="PANTHER" id="PTHR34826">
    <property type="entry name" value="UPF0590 PROTEIN C409.17C"/>
    <property type="match status" value="1"/>
</dbReference>
<name>A0A8H2XIM8_9AGAM</name>